<dbReference type="SMART" id="SM00028">
    <property type="entry name" value="TPR"/>
    <property type="match status" value="3"/>
</dbReference>
<dbReference type="Gene3D" id="1.10.260.40">
    <property type="entry name" value="lambda repressor-like DNA-binding domains"/>
    <property type="match status" value="1"/>
</dbReference>
<dbReference type="InterPro" id="IPR011990">
    <property type="entry name" value="TPR-like_helical_dom_sf"/>
</dbReference>
<dbReference type="Pfam" id="PF13432">
    <property type="entry name" value="TPR_16"/>
    <property type="match status" value="2"/>
</dbReference>
<dbReference type="InterPro" id="IPR001387">
    <property type="entry name" value="Cro/C1-type_HTH"/>
</dbReference>
<organism evidence="3 4">
    <name type="scientific">Alicyclobacillus sendaiensis PA2</name>
    <dbReference type="NCBI Taxonomy" id="3029425"/>
    <lineage>
        <taxon>Bacteria</taxon>
        <taxon>Bacillati</taxon>
        <taxon>Bacillota</taxon>
        <taxon>Bacilli</taxon>
        <taxon>Bacillales</taxon>
        <taxon>Alicyclobacillaceae</taxon>
        <taxon>Alicyclobacillus</taxon>
    </lineage>
</organism>
<accession>A0ABT6Y294</accession>
<dbReference type="Proteomes" id="UP001529245">
    <property type="component" value="Unassembled WGS sequence"/>
</dbReference>
<keyword evidence="1" id="KW-0238">DNA-binding</keyword>
<dbReference type="SMART" id="SM00530">
    <property type="entry name" value="HTH_XRE"/>
    <property type="match status" value="1"/>
</dbReference>
<dbReference type="RefSeq" id="WP_283204403.1">
    <property type="nucleotide sequence ID" value="NZ_JASGCB010000028.1"/>
</dbReference>
<evidence type="ECO:0000259" key="2">
    <source>
        <dbReference type="PROSITE" id="PS50943"/>
    </source>
</evidence>
<dbReference type="Pfam" id="PF01381">
    <property type="entry name" value="HTH_3"/>
    <property type="match status" value="1"/>
</dbReference>
<dbReference type="PANTHER" id="PTHR46797">
    <property type="entry name" value="HTH-TYPE TRANSCRIPTIONAL REGULATOR"/>
    <property type="match status" value="1"/>
</dbReference>
<sequence length="442" mass="49152">METLGQKIRALRKAKGMTQSELARGLATASMISQIESDRTMPSAQLLAQIAERLGVDVSEFQRELAGSSEEAHTYRRAKQLAEQGQYEEAIRHYLSLSWPLHSQFRPELVFQDMGDCYLKAGDYEQAARLYDALVFAGFARGDMSSVVRGYYYGALARRRLQRDEEAILYLQRARQALAASGLQMPLRLKIEMTLARLLLQYGPMEQARALYEGILARDAEPMSAVDRAHAHHGLACAAAALGDYGAAVHHARRAIELHEDAGNKALAMRCRINLGAFLRLGGDPTGALSHLADLEHRVSPRDEVLRVALDHELALTYEALQRPAEAVERVSQALSTTRVAPEIRAQLHLLAAGLNLKLGDLDRAEAELQALDRLVDERPDVAPPGYLHLKAEVYLRKGNTTEILELCEEAVARAAHCARQPAWSLPDRFWVVPRPNTFPDQ</sequence>
<evidence type="ECO:0000313" key="4">
    <source>
        <dbReference type="Proteomes" id="UP001529245"/>
    </source>
</evidence>
<dbReference type="InterPro" id="IPR010982">
    <property type="entry name" value="Lambda_DNA-bd_dom_sf"/>
</dbReference>
<dbReference type="Gene3D" id="1.25.40.10">
    <property type="entry name" value="Tetratricopeptide repeat domain"/>
    <property type="match status" value="3"/>
</dbReference>
<comment type="caution">
    <text evidence="3">The sequence shown here is derived from an EMBL/GenBank/DDBJ whole genome shotgun (WGS) entry which is preliminary data.</text>
</comment>
<dbReference type="InterPro" id="IPR050807">
    <property type="entry name" value="TransReg_Diox_bact_type"/>
</dbReference>
<dbReference type="PANTHER" id="PTHR46797:SF1">
    <property type="entry name" value="METHYLPHOSPHONATE SYNTHASE"/>
    <property type="match status" value="1"/>
</dbReference>
<name>A0ABT6Y294_ALISE</name>
<keyword evidence="4" id="KW-1185">Reference proteome</keyword>
<dbReference type="SUPFAM" id="SSF48452">
    <property type="entry name" value="TPR-like"/>
    <property type="match status" value="2"/>
</dbReference>
<proteinExistence type="predicted"/>
<dbReference type="CDD" id="cd00093">
    <property type="entry name" value="HTH_XRE"/>
    <property type="match status" value="1"/>
</dbReference>
<protein>
    <submittedName>
        <fullName evidence="3">Helix-turn-helix domain-containing protein</fullName>
    </submittedName>
</protein>
<reference evidence="3 4" key="1">
    <citation type="submission" date="2023-04" db="EMBL/GenBank/DDBJ databases">
        <title>A. sendaiensis sub sp. chiapanensis a novel subspecie with specific adaptation in bacterial cell wall isolated from an active volcano.</title>
        <authorList>
            <person name="Alvarez Gutierrez P.E."/>
            <person name="Ortiz Cortes L.Y."/>
        </authorList>
    </citation>
    <scope>NUCLEOTIDE SEQUENCE [LARGE SCALE GENOMIC DNA]</scope>
    <source>
        <strain evidence="3 4">PA2</strain>
    </source>
</reference>
<evidence type="ECO:0000313" key="3">
    <source>
        <dbReference type="EMBL" id="MDI9260989.1"/>
    </source>
</evidence>
<dbReference type="PROSITE" id="PS50943">
    <property type="entry name" value="HTH_CROC1"/>
    <property type="match status" value="1"/>
</dbReference>
<feature type="domain" description="HTH cro/C1-type" evidence="2">
    <location>
        <begin position="8"/>
        <end position="61"/>
    </location>
</feature>
<evidence type="ECO:0000256" key="1">
    <source>
        <dbReference type="ARBA" id="ARBA00023125"/>
    </source>
</evidence>
<dbReference type="SUPFAM" id="SSF47413">
    <property type="entry name" value="lambda repressor-like DNA-binding domains"/>
    <property type="match status" value="1"/>
</dbReference>
<dbReference type="EMBL" id="JASGCB010000028">
    <property type="protein sequence ID" value="MDI9260989.1"/>
    <property type="molecule type" value="Genomic_DNA"/>
</dbReference>
<dbReference type="InterPro" id="IPR019734">
    <property type="entry name" value="TPR_rpt"/>
</dbReference>
<gene>
    <name evidence="3" type="ORF">QID03_12550</name>
</gene>